<dbReference type="Proteomes" id="UP000076486">
    <property type="component" value="Unassembled WGS sequence"/>
</dbReference>
<protein>
    <submittedName>
        <fullName evidence="1">Uncharacterized protein</fullName>
    </submittedName>
</protein>
<evidence type="ECO:0000313" key="1">
    <source>
        <dbReference type="EMBL" id="KZN62116.1"/>
    </source>
</evidence>
<evidence type="ECO:0000313" key="2">
    <source>
        <dbReference type="Proteomes" id="UP000076486"/>
    </source>
</evidence>
<proteinExistence type="predicted"/>
<dbReference type="PATRIC" id="fig|1365248.3.peg.3376"/>
<dbReference type="EMBL" id="AUYC01000035">
    <property type="protein sequence ID" value="KZN62116.1"/>
    <property type="molecule type" value="Genomic_DNA"/>
</dbReference>
<dbReference type="RefSeq" id="WP_155735630.1">
    <property type="nucleotide sequence ID" value="NZ_AUYC01000035.1"/>
</dbReference>
<name>A0A167K480_9GAMM</name>
<sequence>MGKNKLSKSYFLLECSYLKSISGAGGVAGGGGQVDPASARKILPPLKLVKIDK</sequence>
<organism evidence="1 2">
    <name type="scientific">Pseudoalteromonas luteoviolacea CPMOR-1</name>
    <dbReference type="NCBI Taxonomy" id="1365248"/>
    <lineage>
        <taxon>Bacteria</taxon>
        <taxon>Pseudomonadati</taxon>
        <taxon>Pseudomonadota</taxon>
        <taxon>Gammaproteobacteria</taxon>
        <taxon>Alteromonadales</taxon>
        <taxon>Pseudoalteromonadaceae</taxon>
        <taxon>Pseudoalteromonas</taxon>
    </lineage>
</organism>
<comment type="caution">
    <text evidence="1">The sequence shown here is derived from an EMBL/GenBank/DDBJ whole genome shotgun (WGS) entry which is preliminary data.</text>
</comment>
<accession>A0A167K480</accession>
<gene>
    <name evidence="1" type="ORF">N473_21460</name>
</gene>
<reference evidence="1 2" key="1">
    <citation type="submission" date="2013-07" db="EMBL/GenBank/DDBJ databases">
        <title>Comparative Genomic and Metabolomic Analysis of Twelve Strains of Pseudoalteromonas luteoviolacea.</title>
        <authorList>
            <person name="Vynne N.G."/>
            <person name="Mansson M."/>
            <person name="Gram L."/>
        </authorList>
    </citation>
    <scope>NUCLEOTIDE SEQUENCE [LARGE SCALE GENOMIC DNA]</scope>
    <source>
        <strain evidence="1 2">CPMOR-1</strain>
    </source>
</reference>
<dbReference type="AlphaFoldDB" id="A0A167K480"/>